<gene>
    <name evidence="1" type="ORF">QVZ41_01135</name>
</gene>
<dbReference type="RefSeq" id="WP_302882719.1">
    <property type="nucleotide sequence ID" value="NZ_JAUMIT010000001.1"/>
</dbReference>
<organism evidence="1 2">
    <name type="scientific">Wenyingzhuangia gilva</name>
    <dbReference type="NCBI Taxonomy" id="3057677"/>
    <lineage>
        <taxon>Bacteria</taxon>
        <taxon>Pseudomonadati</taxon>
        <taxon>Bacteroidota</taxon>
        <taxon>Flavobacteriia</taxon>
        <taxon>Flavobacteriales</taxon>
        <taxon>Flavobacteriaceae</taxon>
        <taxon>Wenyingzhuangia</taxon>
    </lineage>
</organism>
<accession>A0ABT8VNC0</accession>
<dbReference type="SUPFAM" id="SSF53448">
    <property type="entry name" value="Nucleotide-diphospho-sugar transferases"/>
    <property type="match status" value="1"/>
</dbReference>
<dbReference type="Proteomes" id="UP001168642">
    <property type="component" value="Unassembled WGS sequence"/>
</dbReference>
<evidence type="ECO:0000313" key="2">
    <source>
        <dbReference type="Proteomes" id="UP001168642"/>
    </source>
</evidence>
<dbReference type="InterPro" id="IPR029044">
    <property type="entry name" value="Nucleotide-diphossugar_trans"/>
</dbReference>
<evidence type="ECO:0008006" key="3">
    <source>
        <dbReference type="Google" id="ProtNLM"/>
    </source>
</evidence>
<sequence>MTCKEALIIRKEKHVGFIKKIQLKLHIISCDFCKMFTDNDIGLLKKRHLSLEKNIKEEKYDKLPISIGILSWKSPKKLLGTLLTYLENDLLENVNDVTILFNEASDLDIKLAQFFGIHYIAKTKNIGIGQGFLELAKEAKTDHILILENDWHLIENKNTTVKQLKSGLDLLNKGFDVVRYRSKNNPGYPHFSFGFKGRELEYYDEWHQLTSPHLLDAIHWTPLPEVKFRDQIQKEGDYYVTTSRYGNWTNNPCMFKKNFYISVIEPFTGEGIDLERKIAYWWPRQNFKVAHGDGLFKHMDKEKYGK</sequence>
<protein>
    <recommendedName>
        <fullName evidence="3">Glycosyltransferase 2-like domain-containing protein</fullName>
    </recommendedName>
</protein>
<evidence type="ECO:0000313" key="1">
    <source>
        <dbReference type="EMBL" id="MDO3693450.1"/>
    </source>
</evidence>
<keyword evidence="2" id="KW-1185">Reference proteome</keyword>
<reference evidence="1" key="1">
    <citation type="submission" date="2023-07" db="EMBL/GenBank/DDBJ databases">
        <title>Wenyingzhuangia sp. chi5 genome sequencing and assembly.</title>
        <authorList>
            <person name="Park S."/>
        </authorList>
    </citation>
    <scope>NUCLEOTIDE SEQUENCE</scope>
    <source>
        <strain evidence="1">Chi5</strain>
    </source>
</reference>
<dbReference type="EMBL" id="JAUMIT010000001">
    <property type="protein sequence ID" value="MDO3693450.1"/>
    <property type="molecule type" value="Genomic_DNA"/>
</dbReference>
<name>A0ABT8VNC0_9FLAO</name>
<comment type="caution">
    <text evidence="1">The sequence shown here is derived from an EMBL/GenBank/DDBJ whole genome shotgun (WGS) entry which is preliminary data.</text>
</comment>
<proteinExistence type="predicted"/>